<name>A0ABP0K332_9DINO</name>
<dbReference type="PROSITE" id="PS00018">
    <property type="entry name" value="EF_HAND_1"/>
    <property type="match status" value="1"/>
</dbReference>
<sequence>MEGGQLTSPFKQCLVEIFSRFDSDGDHMLSEEELQAFSRSANKDSKEFTPDEVSEMKSMFEWLDGASGGGLSLRGFVEMYKRQTEVSLEESWSDLTKLGYDESLKLRTKGESREEWSNEVSERLRDFSKLSEEFMSFPASSQQMTAAKCETVRRTSTALGLECQMLQLPDGSEELCVFRPPETTGRASSPSSPSDNPSSPKKSPSSSPVFSALELDCSSCQELQETFTEFIPDGWTIYAHHMTICLGSLADARSNGNKLSEDLQALIRQLKPKDRRSVKVVSIGRTKGVVAVGVIGCPSVNQVPHITLACAKGHKPVESNSITKWQRLEVFHSLSGVVREFEQKDASAGLTAATREAHERLIMRLKELEAEVLAARAIHFSQLQDADERTLQRAIQEREQELASLKLDDDDGWKEAKSVKTKVKGKMSLFELCSDGNGVVNFGEFASWAGPRLGLELGRGPASARGNVKGSGKIFACLSGARTLESDEHEFTRVIVPNNDVRAEINKHRARAFAAKRGLQLLWNFAQDQIPLELLATDPHLAQRKVEFLQRHDRERGDLPGLVPLALGMPMLLSDHIDRPKLLLRGCLCHVVGWKVSQEETALPSKDAEVMLQGMVEYVLVRIADAAWELPGLPPGVYPVKPLKAGWRLDKGRKRSSQLTRCQLPLLPAYACTAAAQGGNWSKAITDINVSGNMSKQGAYVSLSRVRRSQDVWIFRKFPRHMFCGGGQVGPELLLKRLRGEAIAWEQVAEKLRGRPQRCEKDSPQVVCATCGLCPATEFTIRELLKGTAAVSRADAHNKKAHSIAEDPSQAKLQRWVPRYNERPL</sequence>
<keyword evidence="1" id="KW-0106">Calcium</keyword>
<dbReference type="Gene3D" id="1.10.238.10">
    <property type="entry name" value="EF-hand"/>
    <property type="match status" value="1"/>
</dbReference>
<keyword evidence="6" id="KW-1185">Reference proteome</keyword>
<evidence type="ECO:0000313" key="5">
    <source>
        <dbReference type="EMBL" id="CAK9021205.1"/>
    </source>
</evidence>
<feature type="compositionally biased region" description="Low complexity" evidence="3">
    <location>
        <begin position="188"/>
        <end position="207"/>
    </location>
</feature>
<dbReference type="Proteomes" id="UP001642484">
    <property type="component" value="Unassembled WGS sequence"/>
</dbReference>
<dbReference type="PROSITE" id="PS50222">
    <property type="entry name" value="EF_HAND_2"/>
    <property type="match status" value="1"/>
</dbReference>
<evidence type="ECO:0000259" key="4">
    <source>
        <dbReference type="PROSITE" id="PS50222"/>
    </source>
</evidence>
<reference evidence="5 6" key="1">
    <citation type="submission" date="2024-02" db="EMBL/GenBank/DDBJ databases">
        <authorList>
            <person name="Chen Y."/>
            <person name="Shah S."/>
            <person name="Dougan E. K."/>
            <person name="Thang M."/>
            <person name="Chan C."/>
        </authorList>
    </citation>
    <scope>NUCLEOTIDE SEQUENCE [LARGE SCALE GENOMIC DNA]</scope>
</reference>
<comment type="caution">
    <text evidence="5">The sequence shown here is derived from an EMBL/GenBank/DDBJ whole genome shotgun (WGS) entry which is preliminary data.</text>
</comment>
<dbReference type="SUPFAM" id="SSF47473">
    <property type="entry name" value="EF-hand"/>
    <property type="match status" value="1"/>
</dbReference>
<evidence type="ECO:0000256" key="1">
    <source>
        <dbReference type="ARBA" id="ARBA00022837"/>
    </source>
</evidence>
<protein>
    <recommendedName>
        <fullName evidence="4">EF-hand domain-containing protein</fullName>
    </recommendedName>
</protein>
<evidence type="ECO:0000256" key="2">
    <source>
        <dbReference type="SAM" id="Coils"/>
    </source>
</evidence>
<feature type="coiled-coil region" evidence="2">
    <location>
        <begin position="351"/>
        <end position="408"/>
    </location>
</feature>
<feature type="domain" description="EF-hand" evidence="4">
    <location>
        <begin position="9"/>
        <end position="44"/>
    </location>
</feature>
<gene>
    <name evidence="5" type="ORF">CCMP2556_LOCUS14369</name>
</gene>
<accession>A0ABP0K332</accession>
<dbReference type="InterPro" id="IPR002048">
    <property type="entry name" value="EF_hand_dom"/>
</dbReference>
<organism evidence="5 6">
    <name type="scientific">Durusdinium trenchii</name>
    <dbReference type="NCBI Taxonomy" id="1381693"/>
    <lineage>
        <taxon>Eukaryota</taxon>
        <taxon>Sar</taxon>
        <taxon>Alveolata</taxon>
        <taxon>Dinophyceae</taxon>
        <taxon>Suessiales</taxon>
        <taxon>Symbiodiniaceae</taxon>
        <taxon>Durusdinium</taxon>
    </lineage>
</organism>
<proteinExistence type="predicted"/>
<evidence type="ECO:0000256" key="3">
    <source>
        <dbReference type="SAM" id="MobiDB-lite"/>
    </source>
</evidence>
<keyword evidence="2" id="KW-0175">Coiled coil</keyword>
<dbReference type="EMBL" id="CAXAMN010007335">
    <property type="protein sequence ID" value="CAK9021205.1"/>
    <property type="molecule type" value="Genomic_DNA"/>
</dbReference>
<dbReference type="InterPro" id="IPR011992">
    <property type="entry name" value="EF-hand-dom_pair"/>
</dbReference>
<dbReference type="InterPro" id="IPR018247">
    <property type="entry name" value="EF_Hand_1_Ca_BS"/>
</dbReference>
<evidence type="ECO:0000313" key="6">
    <source>
        <dbReference type="Proteomes" id="UP001642484"/>
    </source>
</evidence>
<feature type="region of interest" description="Disordered" evidence="3">
    <location>
        <begin position="177"/>
        <end position="207"/>
    </location>
</feature>